<dbReference type="GO" id="GO:0015740">
    <property type="term" value="P:C4-dicarboxylate transport"/>
    <property type="evidence" value="ECO:0007669"/>
    <property type="project" value="TreeGrafter"/>
</dbReference>
<dbReference type="PANTHER" id="PTHR35011:SF2">
    <property type="entry name" value="2,3-DIKETO-L-GULONATE TRAP TRANSPORTER SMALL PERMEASE PROTEIN YIAM"/>
    <property type="match status" value="1"/>
</dbReference>
<evidence type="ECO:0000256" key="1">
    <source>
        <dbReference type="ARBA" id="ARBA00004429"/>
    </source>
</evidence>
<feature type="transmembrane region" description="Helical" evidence="9">
    <location>
        <begin position="84"/>
        <end position="105"/>
    </location>
</feature>
<evidence type="ECO:0000256" key="2">
    <source>
        <dbReference type="ARBA" id="ARBA00022448"/>
    </source>
</evidence>
<name>A0A4Y9EVF8_9DEIN</name>
<keyword evidence="5 9" id="KW-0812">Transmembrane</keyword>
<keyword evidence="7 9" id="KW-0472">Membrane</keyword>
<dbReference type="AlphaFoldDB" id="A0A4Y9EVF8"/>
<gene>
    <name evidence="11" type="ORF">E0489_11140</name>
    <name evidence="12" type="ORF">E0687_11520</name>
</gene>
<organism evidence="12 14">
    <name type="scientific">Thermus tengchongensis</name>
    <dbReference type="NCBI Taxonomy" id="1214928"/>
    <lineage>
        <taxon>Bacteria</taxon>
        <taxon>Thermotogati</taxon>
        <taxon>Deinococcota</taxon>
        <taxon>Deinococci</taxon>
        <taxon>Thermales</taxon>
        <taxon>Thermaceae</taxon>
        <taxon>Thermus</taxon>
    </lineage>
</organism>
<dbReference type="GO" id="GO:0005886">
    <property type="term" value="C:plasma membrane"/>
    <property type="evidence" value="ECO:0007669"/>
    <property type="project" value="UniProtKB-SubCell"/>
</dbReference>
<evidence type="ECO:0000256" key="5">
    <source>
        <dbReference type="ARBA" id="ARBA00022692"/>
    </source>
</evidence>
<dbReference type="OrthoDB" id="4964541at2"/>
<keyword evidence="2" id="KW-0813">Transport</keyword>
<comment type="similarity">
    <text evidence="8">Belongs to the TRAP transporter small permease family.</text>
</comment>
<dbReference type="InterPro" id="IPR007387">
    <property type="entry name" value="TRAP_DctQ"/>
</dbReference>
<feature type="domain" description="Tripartite ATP-independent periplasmic transporters DctQ component" evidence="10">
    <location>
        <begin position="17"/>
        <end position="151"/>
    </location>
</feature>
<feature type="transmembrane region" description="Helical" evidence="9">
    <location>
        <begin position="125"/>
        <end position="143"/>
    </location>
</feature>
<keyword evidence="6 9" id="KW-1133">Transmembrane helix</keyword>
<evidence type="ECO:0000256" key="8">
    <source>
        <dbReference type="ARBA" id="ARBA00038436"/>
    </source>
</evidence>
<dbReference type="Pfam" id="PF04290">
    <property type="entry name" value="DctQ"/>
    <property type="match status" value="1"/>
</dbReference>
<evidence type="ECO:0000313" key="11">
    <source>
        <dbReference type="EMBL" id="TFU14868.1"/>
    </source>
</evidence>
<evidence type="ECO:0000256" key="9">
    <source>
        <dbReference type="SAM" id="Phobius"/>
    </source>
</evidence>
<dbReference type="InterPro" id="IPR055348">
    <property type="entry name" value="DctQ"/>
</dbReference>
<sequence length="152" mass="16928">MLRRIEELLLAVLLGGMALLAFANVLTRYFLHYPLAFTEELLVNAFVWATLMGIAIGLREGPEGAHIRFVALTEILPEGWRRGFIALGFTVFALLFLLLAFLAWGQARDDLVLKTTSPSLGLPNAVYTLPTPFLALWVAFRALQGVWRSLRG</sequence>
<dbReference type="EMBL" id="SKBL01000024">
    <property type="protein sequence ID" value="TFU14868.1"/>
    <property type="molecule type" value="Genomic_DNA"/>
</dbReference>
<dbReference type="EMBL" id="SJZF01000026">
    <property type="protein sequence ID" value="TFU25312.1"/>
    <property type="molecule type" value="Genomic_DNA"/>
</dbReference>
<comment type="caution">
    <text evidence="12">The sequence shown here is derived from an EMBL/GenBank/DDBJ whole genome shotgun (WGS) entry which is preliminary data.</text>
</comment>
<evidence type="ECO:0000256" key="3">
    <source>
        <dbReference type="ARBA" id="ARBA00022475"/>
    </source>
</evidence>
<dbReference type="PANTHER" id="PTHR35011">
    <property type="entry name" value="2,3-DIKETO-L-GULONATE TRAP TRANSPORTER SMALL PERMEASE PROTEIN YIAM"/>
    <property type="match status" value="1"/>
</dbReference>
<evidence type="ECO:0000313" key="12">
    <source>
        <dbReference type="EMBL" id="TFU25312.1"/>
    </source>
</evidence>
<reference evidence="13 14" key="1">
    <citation type="submission" date="2019-03" db="EMBL/GenBank/DDBJ databases">
        <title>Thermus tengchongensis species for the arsenic transformation mechanism.</title>
        <authorList>
            <person name="Yuan G.C."/>
        </authorList>
    </citation>
    <scope>NUCLEOTIDE SEQUENCE [LARGE SCALE GENOMIC DNA]</scope>
    <source>
        <strain evidence="12 14">15W</strain>
        <strain evidence="11 13">15Y</strain>
    </source>
</reference>
<evidence type="ECO:0000313" key="13">
    <source>
        <dbReference type="Proteomes" id="UP000297244"/>
    </source>
</evidence>
<dbReference type="GO" id="GO:0022857">
    <property type="term" value="F:transmembrane transporter activity"/>
    <property type="evidence" value="ECO:0007669"/>
    <property type="project" value="TreeGrafter"/>
</dbReference>
<proteinExistence type="inferred from homology"/>
<feature type="transmembrane region" description="Helical" evidence="9">
    <location>
        <begin position="33"/>
        <end position="58"/>
    </location>
</feature>
<keyword evidence="13" id="KW-1185">Reference proteome</keyword>
<evidence type="ECO:0000256" key="6">
    <source>
        <dbReference type="ARBA" id="ARBA00022989"/>
    </source>
</evidence>
<comment type="subcellular location">
    <subcellularLocation>
        <location evidence="1">Cell inner membrane</location>
        <topology evidence="1">Multi-pass membrane protein</topology>
    </subcellularLocation>
</comment>
<evidence type="ECO:0000256" key="7">
    <source>
        <dbReference type="ARBA" id="ARBA00023136"/>
    </source>
</evidence>
<keyword evidence="3" id="KW-1003">Cell membrane</keyword>
<dbReference type="Proteomes" id="UP000297244">
    <property type="component" value="Unassembled WGS sequence"/>
</dbReference>
<keyword evidence="4" id="KW-0997">Cell inner membrane</keyword>
<evidence type="ECO:0000313" key="14">
    <source>
        <dbReference type="Proteomes" id="UP000297668"/>
    </source>
</evidence>
<accession>A0A4Y9EVF8</accession>
<evidence type="ECO:0000256" key="4">
    <source>
        <dbReference type="ARBA" id="ARBA00022519"/>
    </source>
</evidence>
<evidence type="ECO:0000259" key="10">
    <source>
        <dbReference type="Pfam" id="PF04290"/>
    </source>
</evidence>
<protein>
    <submittedName>
        <fullName evidence="12">TRAP transporter small permease subunit</fullName>
    </submittedName>
</protein>
<dbReference type="RefSeq" id="WP_135260931.1">
    <property type="nucleotide sequence ID" value="NZ_ML214259.1"/>
</dbReference>
<dbReference type="Proteomes" id="UP000297668">
    <property type="component" value="Unassembled WGS sequence"/>
</dbReference>